<protein>
    <recommendedName>
        <fullName evidence="3">Ricin B lectin domain-containing protein</fullName>
    </recommendedName>
</protein>
<proteinExistence type="predicted"/>
<evidence type="ECO:0000313" key="1">
    <source>
        <dbReference type="EMBL" id="KAK6526596.1"/>
    </source>
</evidence>
<reference evidence="1 2" key="1">
    <citation type="submission" date="2019-10" db="EMBL/GenBank/DDBJ databases">
        <authorList>
            <person name="Palmer J.M."/>
        </authorList>
    </citation>
    <scope>NUCLEOTIDE SEQUENCE [LARGE SCALE GENOMIC DNA]</scope>
    <source>
        <strain evidence="1 2">TWF694</strain>
    </source>
</reference>
<dbReference type="InterPro" id="IPR035992">
    <property type="entry name" value="Ricin_B-like_lectins"/>
</dbReference>
<name>A0AAV9WUS7_9PEZI</name>
<sequence length="178" mass="20232">MHDNPNLKDGGYYAIMNGERFHYITSNGSGGFTLEHPKAAYADDQTFKVTIKDKNSQSFSLQSNSNGKYFTISNRAPNGSYVMERNSDSDKNKAVWTPGEEIGGVYNWFFFIHSDGIGPVLDADDNGTVRTKQRPWNGVPLSQIWRFIVVDGNDDAKNTEKRIQRHKQMVKARKDYNK</sequence>
<dbReference type="AlphaFoldDB" id="A0AAV9WUS7"/>
<evidence type="ECO:0008006" key="3">
    <source>
        <dbReference type="Google" id="ProtNLM"/>
    </source>
</evidence>
<dbReference type="EMBL" id="JAVHJO010000016">
    <property type="protein sequence ID" value="KAK6526596.1"/>
    <property type="molecule type" value="Genomic_DNA"/>
</dbReference>
<keyword evidence="2" id="KW-1185">Reference proteome</keyword>
<dbReference type="Proteomes" id="UP001365542">
    <property type="component" value="Unassembled WGS sequence"/>
</dbReference>
<dbReference type="Gene3D" id="2.80.10.50">
    <property type="match status" value="1"/>
</dbReference>
<comment type="caution">
    <text evidence="1">The sequence shown here is derived from an EMBL/GenBank/DDBJ whole genome shotgun (WGS) entry which is preliminary data.</text>
</comment>
<evidence type="ECO:0000313" key="2">
    <source>
        <dbReference type="Proteomes" id="UP001365542"/>
    </source>
</evidence>
<gene>
    <name evidence="1" type="ORF">TWF694_005178</name>
</gene>
<dbReference type="SUPFAM" id="SSF50370">
    <property type="entry name" value="Ricin B-like lectins"/>
    <property type="match status" value="1"/>
</dbReference>
<accession>A0AAV9WUS7</accession>
<organism evidence="1 2">
    <name type="scientific">Orbilia ellipsospora</name>
    <dbReference type="NCBI Taxonomy" id="2528407"/>
    <lineage>
        <taxon>Eukaryota</taxon>
        <taxon>Fungi</taxon>
        <taxon>Dikarya</taxon>
        <taxon>Ascomycota</taxon>
        <taxon>Pezizomycotina</taxon>
        <taxon>Orbiliomycetes</taxon>
        <taxon>Orbiliales</taxon>
        <taxon>Orbiliaceae</taxon>
        <taxon>Orbilia</taxon>
    </lineage>
</organism>